<organism evidence="1 2">
    <name type="scientific">Dallia pectoralis</name>
    <name type="common">Alaska blackfish</name>
    <dbReference type="NCBI Taxonomy" id="75939"/>
    <lineage>
        <taxon>Eukaryota</taxon>
        <taxon>Metazoa</taxon>
        <taxon>Chordata</taxon>
        <taxon>Craniata</taxon>
        <taxon>Vertebrata</taxon>
        <taxon>Euteleostomi</taxon>
        <taxon>Actinopterygii</taxon>
        <taxon>Neopterygii</taxon>
        <taxon>Teleostei</taxon>
        <taxon>Protacanthopterygii</taxon>
        <taxon>Esociformes</taxon>
        <taxon>Umbridae</taxon>
        <taxon>Dallia</taxon>
    </lineage>
</organism>
<sequence>MKALQRLVGLVNTEEYRLDTLWGYWEPLLHLHRGFLPGSTAERCGGLLLQRQQLHSKNRPLRPLPRSPLRVSGQGSPGESGGDVVVGLFPTWFSRSRPISQNGLGAMFRRSRDERTRKWARMRRRASAEDSGLRARSRPGSLSAVFYYVRVNRNQASHSHAYIGQ</sequence>
<dbReference type="Proteomes" id="UP001157502">
    <property type="component" value="Chromosome 13"/>
</dbReference>
<evidence type="ECO:0000313" key="1">
    <source>
        <dbReference type="EMBL" id="KAJ8002794.1"/>
    </source>
</evidence>
<name>A0ACC2GGJ0_DALPE</name>
<comment type="caution">
    <text evidence="1">The sequence shown here is derived from an EMBL/GenBank/DDBJ whole genome shotgun (WGS) entry which is preliminary data.</text>
</comment>
<accession>A0ACC2GGJ0</accession>
<protein>
    <submittedName>
        <fullName evidence="1">Uncharacterized protein</fullName>
    </submittedName>
</protein>
<evidence type="ECO:0000313" key="2">
    <source>
        <dbReference type="Proteomes" id="UP001157502"/>
    </source>
</evidence>
<keyword evidence="2" id="KW-1185">Reference proteome</keyword>
<gene>
    <name evidence="1" type="ORF">DPEC_G00162670</name>
</gene>
<dbReference type="EMBL" id="CM055740">
    <property type="protein sequence ID" value="KAJ8002794.1"/>
    <property type="molecule type" value="Genomic_DNA"/>
</dbReference>
<reference evidence="1" key="1">
    <citation type="submission" date="2021-05" db="EMBL/GenBank/DDBJ databases">
        <authorList>
            <person name="Pan Q."/>
            <person name="Jouanno E."/>
            <person name="Zahm M."/>
            <person name="Klopp C."/>
            <person name="Cabau C."/>
            <person name="Louis A."/>
            <person name="Berthelot C."/>
            <person name="Parey E."/>
            <person name="Roest Crollius H."/>
            <person name="Montfort J."/>
            <person name="Robinson-Rechavi M."/>
            <person name="Bouchez O."/>
            <person name="Lampietro C."/>
            <person name="Lopez Roques C."/>
            <person name="Donnadieu C."/>
            <person name="Postlethwait J."/>
            <person name="Bobe J."/>
            <person name="Dillon D."/>
            <person name="Chandos A."/>
            <person name="von Hippel F."/>
            <person name="Guiguen Y."/>
        </authorList>
    </citation>
    <scope>NUCLEOTIDE SEQUENCE</scope>
    <source>
        <strain evidence="1">YG-Jan2019</strain>
    </source>
</reference>
<proteinExistence type="predicted"/>